<sequence length="64" mass="7879">MKDFCFGIYSMPIFERMPIWKSNKPHLWMYDHRTGYYRSVHWTSEIQNYLRASEQQPIKFTICA</sequence>
<gene>
    <name evidence="1" type="ORF">T03_6002</name>
</gene>
<name>A0A0V1D523_TRIBR</name>
<feature type="non-terminal residue" evidence="1">
    <location>
        <position position="64"/>
    </location>
</feature>
<keyword evidence="2" id="KW-1185">Reference proteome</keyword>
<proteinExistence type="predicted"/>
<accession>A0A0V1D523</accession>
<dbReference type="AlphaFoldDB" id="A0A0V1D523"/>
<dbReference type="Proteomes" id="UP000054653">
    <property type="component" value="Unassembled WGS sequence"/>
</dbReference>
<dbReference type="EMBL" id="JYDI01000040">
    <property type="protein sequence ID" value="KRY56652.1"/>
    <property type="molecule type" value="Genomic_DNA"/>
</dbReference>
<protein>
    <submittedName>
        <fullName evidence="1">Uncharacterized protein</fullName>
    </submittedName>
</protein>
<organism evidence="1 2">
    <name type="scientific">Trichinella britovi</name>
    <name type="common">Parasitic roundworm</name>
    <dbReference type="NCBI Taxonomy" id="45882"/>
    <lineage>
        <taxon>Eukaryota</taxon>
        <taxon>Metazoa</taxon>
        <taxon>Ecdysozoa</taxon>
        <taxon>Nematoda</taxon>
        <taxon>Enoplea</taxon>
        <taxon>Dorylaimia</taxon>
        <taxon>Trichinellida</taxon>
        <taxon>Trichinellidae</taxon>
        <taxon>Trichinella</taxon>
    </lineage>
</organism>
<evidence type="ECO:0000313" key="1">
    <source>
        <dbReference type="EMBL" id="KRY56652.1"/>
    </source>
</evidence>
<comment type="caution">
    <text evidence="1">The sequence shown here is derived from an EMBL/GenBank/DDBJ whole genome shotgun (WGS) entry which is preliminary data.</text>
</comment>
<reference evidence="1 2" key="1">
    <citation type="submission" date="2015-01" db="EMBL/GenBank/DDBJ databases">
        <title>Evolution of Trichinella species and genotypes.</title>
        <authorList>
            <person name="Korhonen P.K."/>
            <person name="Edoardo P."/>
            <person name="Giuseppe L.R."/>
            <person name="Gasser R.B."/>
        </authorList>
    </citation>
    <scope>NUCLEOTIDE SEQUENCE [LARGE SCALE GENOMIC DNA]</scope>
    <source>
        <strain evidence="1">ISS120</strain>
    </source>
</reference>
<evidence type="ECO:0000313" key="2">
    <source>
        <dbReference type="Proteomes" id="UP000054653"/>
    </source>
</evidence>